<evidence type="ECO:0000313" key="3">
    <source>
        <dbReference type="Proteomes" id="UP000007800"/>
    </source>
</evidence>
<evidence type="ECO:0000256" key="1">
    <source>
        <dbReference type="SAM" id="MobiDB-lite"/>
    </source>
</evidence>
<gene>
    <name evidence="2" type="ORF">Pmar_PMAR014672</name>
</gene>
<feature type="region of interest" description="Disordered" evidence="1">
    <location>
        <begin position="56"/>
        <end position="81"/>
    </location>
</feature>
<proteinExistence type="predicted"/>
<dbReference type="EMBL" id="GG682243">
    <property type="protein sequence ID" value="EER03453.1"/>
    <property type="molecule type" value="Genomic_DNA"/>
</dbReference>
<sequence length="89" mass="9995">MSEPSKELNAEVKAPECIDSSMKDKAEPSSRVEVNREALSGYDELVTEEDIYALERSRRGPRRPSWKLLNPPRKRSGEQANPIVVLLGS</sequence>
<reference evidence="2 3" key="1">
    <citation type="submission" date="2008-07" db="EMBL/GenBank/DDBJ databases">
        <authorList>
            <person name="El-Sayed N."/>
            <person name="Caler E."/>
            <person name="Inman J."/>
            <person name="Amedeo P."/>
            <person name="Hass B."/>
            <person name="Wortman J."/>
        </authorList>
    </citation>
    <scope>NUCLEOTIDE SEQUENCE [LARGE SCALE GENOMIC DNA]</scope>
    <source>
        <strain evidence="3">ATCC 50983 / TXsc</strain>
    </source>
</reference>
<dbReference type="GeneID" id="9047614"/>
<protein>
    <submittedName>
        <fullName evidence="2">Uncharacterized protein</fullName>
    </submittedName>
</protein>
<dbReference type="RefSeq" id="XP_002771637.1">
    <property type="nucleotide sequence ID" value="XM_002771591.1"/>
</dbReference>
<feature type="region of interest" description="Disordered" evidence="1">
    <location>
        <begin position="1"/>
        <end position="34"/>
    </location>
</feature>
<evidence type="ECO:0000313" key="2">
    <source>
        <dbReference type="EMBL" id="EER03453.1"/>
    </source>
</evidence>
<organism evidence="3">
    <name type="scientific">Perkinsus marinus (strain ATCC 50983 / TXsc)</name>
    <dbReference type="NCBI Taxonomy" id="423536"/>
    <lineage>
        <taxon>Eukaryota</taxon>
        <taxon>Sar</taxon>
        <taxon>Alveolata</taxon>
        <taxon>Perkinsozoa</taxon>
        <taxon>Perkinsea</taxon>
        <taxon>Perkinsida</taxon>
        <taxon>Perkinsidae</taxon>
        <taxon>Perkinsus</taxon>
    </lineage>
</organism>
<dbReference type="AlphaFoldDB" id="C5LIQ0"/>
<dbReference type="InParanoid" id="C5LIQ0"/>
<name>C5LIQ0_PERM5</name>
<keyword evidence="3" id="KW-1185">Reference proteome</keyword>
<accession>C5LIQ0</accession>
<dbReference type="Proteomes" id="UP000007800">
    <property type="component" value="Unassembled WGS sequence"/>
</dbReference>